<feature type="signal peptide" evidence="2">
    <location>
        <begin position="1"/>
        <end position="19"/>
    </location>
</feature>
<accession>A0A3P7I7L7</accession>
<evidence type="ECO:0000256" key="1">
    <source>
        <dbReference type="SAM" id="MobiDB-lite"/>
    </source>
</evidence>
<gene>
    <name evidence="3" type="ORF">SVUK_LOCUS434</name>
</gene>
<protein>
    <recommendedName>
        <fullName evidence="5">Secreted protein</fullName>
    </recommendedName>
</protein>
<feature type="chain" id="PRO_5018205645" description="Secreted protein" evidence="2">
    <location>
        <begin position="20"/>
        <end position="88"/>
    </location>
</feature>
<evidence type="ECO:0000256" key="2">
    <source>
        <dbReference type="SAM" id="SignalP"/>
    </source>
</evidence>
<reference evidence="3 4" key="1">
    <citation type="submission" date="2018-11" db="EMBL/GenBank/DDBJ databases">
        <authorList>
            <consortium name="Pathogen Informatics"/>
        </authorList>
    </citation>
    <scope>NUCLEOTIDE SEQUENCE [LARGE SCALE GENOMIC DNA]</scope>
</reference>
<evidence type="ECO:0000313" key="4">
    <source>
        <dbReference type="Proteomes" id="UP000270094"/>
    </source>
</evidence>
<dbReference type="EMBL" id="UYYB01000709">
    <property type="protein sequence ID" value="VDM65436.1"/>
    <property type="molecule type" value="Genomic_DNA"/>
</dbReference>
<keyword evidence="4" id="KW-1185">Reference proteome</keyword>
<feature type="region of interest" description="Disordered" evidence="1">
    <location>
        <begin position="26"/>
        <end position="45"/>
    </location>
</feature>
<keyword evidence="2" id="KW-0732">Signal</keyword>
<dbReference type="Proteomes" id="UP000270094">
    <property type="component" value="Unassembled WGS sequence"/>
</dbReference>
<sequence length="88" mass="9437">MRVATRGCLLSLALGLVVCARSGSHPFPEEEGEQATSTSTRSHHHTLRKEVRALLSLALNVSIADETRWLCARHGFALGPAGCSGVHF</sequence>
<evidence type="ECO:0008006" key="5">
    <source>
        <dbReference type="Google" id="ProtNLM"/>
    </source>
</evidence>
<evidence type="ECO:0000313" key="3">
    <source>
        <dbReference type="EMBL" id="VDM65436.1"/>
    </source>
</evidence>
<organism evidence="3 4">
    <name type="scientific">Strongylus vulgaris</name>
    <name type="common">Blood worm</name>
    <dbReference type="NCBI Taxonomy" id="40348"/>
    <lineage>
        <taxon>Eukaryota</taxon>
        <taxon>Metazoa</taxon>
        <taxon>Ecdysozoa</taxon>
        <taxon>Nematoda</taxon>
        <taxon>Chromadorea</taxon>
        <taxon>Rhabditida</taxon>
        <taxon>Rhabditina</taxon>
        <taxon>Rhabditomorpha</taxon>
        <taxon>Strongyloidea</taxon>
        <taxon>Strongylidae</taxon>
        <taxon>Strongylus</taxon>
    </lineage>
</organism>
<name>A0A3P7I7L7_STRVU</name>
<proteinExistence type="predicted"/>
<dbReference type="AlphaFoldDB" id="A0A3P7I7L7"/>